<keyword evidence="2" id="KW-0732">Signal</keyword>
<dbReference type="InterPro" id="IPR003644">
    <property type="entry name" value="Calx_beta"/>
</dbReference>
<keyword evidence="3" id="KW-0677">Repeat</keyword>
<evidence type="ECO:0000259" key="5">
    <source>
        <dbReference type="PROSITE" id="PS51762"/>
    </source>
</evidence>
<dbReference type="PROSITE" id="PS51762">
    <property type="entry name" value="GH16_2"/>
    <property type="match status" value="1"/>
</dbReference>
<dbReference type="InterPro" id="IPR013320">
    <property type="entry name" value="ConA-like_dom_sf"/>
</dbReference>
<dbReference type="GO" id="GO:0007154">
    <property type="term" value="P:cell communication"/>
    <property type="evidence" value="ECO:0007669"/>
    <property type="project" value="InterPro"/>
</dbReference>
<dbReference type="EMBL" id="JAEQBW010000001">
    <property type="protein sequence ID" value="MBK6264301.1"/>
    <property type="molecule type" value="Genomic_DNA"/>
</dbReference>
<dbReference type="PROSITE" id="PS51257">
    <property type="entry name" value="PROKAR_LIPOPROTEIN"/>
    <property type="match status" value="1"/>
</dbReference>
<accession>A0A934WWS4</accession>
<dbReference type="SUPFAM" id="SSF49899">
    <property type="entry name" value="Concanavalin A-like lectins/glucanases"/>
    <property type="match status" value="1"/>
</dbReference>
<keyword evidence="7" id="KW-1185">Reference proteome</keyword>
<dbReference type="Pfam" id="PF03160">
    <property type="entry name" value="Calx-beta"/>
    <property type="match status" value="1"/>
</dbReference>
<evidence type="ECO:0000256" key="3">
    <source>
        <dbReference type="ARBA" id="ARBA00022737"/>
    </source>
</evidence>
<gene>
    <name evidence="6" type="ORF">JKA74_04575</name>
</gene>
<dbReference type="PANTHER" id="PTHR10963">
    <property type="entry name" value="GLYCOSYL HYDROLASE-RELATED"/>
    <property type="match status" value="1"/>
</dbReference>
<dbReference type="PANTHER" id="PTHR10963:SF55">
    <property type="entry name" value="GLYCOSIDE HYDROLASE FAMILY 16 PROTEIN"/>
    <property type="match status" value="1"/>
</dbReference>
<dbReference type="GO" id="GO:0016020">
    <property type="term" value="C:membrane"/>
    <property type="evidence" value="ECO:0007669"/>
    <property type="project" value="InterPro"/>
</dbReference>
<evidence type="ECO:0000256" key="4">
    <source>
        <dbReference type="ARBA" id="ARBA00022837"/>
    </source>
</evidence>
<proteinExistence type="inferred from homology"/>
<organism evidence="6 7">
    <name type="scientific">Marivirga aurantiaca</name>
    <dbReference type="NCBI Taxonomy" id="2802615"/>
    <lineage>
        <taxon>Bacteria</taxon>
        <taxon>Pseudomonadati</taxon>
        <taxon>Bacteroidota</taxon>
        <taxon>Cytophagia</taxon>
        <taxon>Cytophagales</taxon>
        <taxon>Marivirgaceae</taxon>
        <taxon>Marivirga</taxon>
    </lineage>
</organism>
<name>A0A934WWS4_9BACT</name>
<evidence type="ECO:0000256" key="2">
    <source>
        <dbReference type="ARBA" id="ARBA00022729"/>
    </source>
</evidence>
<evidence type="ECO:0000313" key="6">
    <source>
        <dbReference type="EMBL" id="MBK6264301.1"/>
    </source>
</evidence>
<dbReference type="SUPFAM" id="SSF141072">
    <property type="entry name" value="CalX-like"/>
    <property type="match status" value="1"/>
</dbReference>
<dbReference type="Pfam" id="PF00722">
    <property type="entry name" value="Glyco_hydro_16"/>
    <property type="match status" value="1"/>
</dbReference>
<sequence length="394" mass="45177">MLKLTVFSFLFLVIVACDDANLPDDRLPEVTAEPLTIAETDQNQEITIDLMLDKPSTQEIIVNYSTKNGTALAGSDYRSIQNENLTIPPGDLSASINLTILGDEFKEDEEIFYINLTSAINASISTEEIEIKITDTDTLEEPGGSTSFEGYESPLEYEGYELVWQDEFEADQLSDDYTFEIGTGGNGWGNNESQYYREENTRLEDGYLVIRAKKENFGGREYTSSRIITENKKEFKYGRFDIRARMPYGQGIWPAIWMLGANFREVSWPYCGEIDIMEMIGGQGRERIVHGTVHWDSDNGYANYGHSRTLSDKTLSDQFHVFSIIWDENSIEWLIDNQSYGSIDTTPSHLDEFREEFFFIFNVAVGGNWPGYPDEFTEFPQEMWIDYVRVFQQP</sequence>
<dbReference type="GO" id="GO:0004553">
    <property type="term" value="F:hydrolase activity, hydrolyzing O-glycosyl compounds"/>
    <property type="evidence" value="ECO:0007669"/>
    <property type="project" value="InterPro"/>
</dbReference>
<dbReference type="AlphaFoldDB" id="A0A934WWS4"/>
<dbReference type="Proteomes" id="UP000611723">
    <property type="component" value="Unassembled WGS sequence"/>
</dbReference>
<dbReference type="InterPro" id="IPR038081">
    <property type="entry name" value="CalX-like_sf"/>
</dbReference>
<comment type="similarity">
    <text evidence="1">Belongs to the glycosyl hydrolase 16 family.</text>
</comment>
<evidence type="ECO:0000256" key="1">
    <source>
        <dbReference type="ARBA" id="ARBA00006865"/>
    </source>
</evidence>
<dbReference type="Gene3D" id="2.60.120.200">
    <property type="match status" value="1"/>
</dbReference>
<comment type="caution">
    <text evidence="6">The sequence shown here is derived from an EMBL/GenBank/DDBJ whole genome shotgun (WGS) entry which is preliminary data.</text>
</comment>
<evidence type="ECO:0000313" key="7">
    <source>
        <dbReference type="Proteomes" id="UP000611723"/>
    </source>
</evidence>
<dbReference type="RefSeq" id="WP_201429966.1">
    <property type="nucleotide sequence ID" value="NZ_JAEQBW010000001.1"/>
</dbReference>
<keyword evidence="4" id="KW-0106">Calcium</keyword>
<dbReference type="CDD" id="cd08023">
    <property type="entry name" value="GH16_laminarinase_like"/>
    <property type="match status" value="1"/>
</dbReference>
<dbReference type="InterPro" id="IPR000757">
    <property type="entry name" value="Beta-glucanase-like"/>
</dbReference>
<dbReference type="GO" id="GO:0005975">
    <property type="term" value="P:carbohydrate metabolic process"/>
    <property type="evidence" value="ECO:0007669"/>
    <property type="project" value="InterPro"/>
</dbReference>
<reference evidence="6" key="1">
    <citation type="submission" date="2021-01" db="EMBL/GenBank/DDBJ databases">
        <title>Marivirga aurantiaca sp. nov., isolated from intertidal surface sediments.</title>
        <authorList>
            <person name="Zhang M."/>
        </authorList>
    </citation>
    <scope>NUCLEOTIDE SEQUENCE</scope>
    <source>
        <strain evidence="6">S37H4</strain>
    </source>
</reference>
<dbReference type="InterPro" id="IPR050546">
    <property type="entry name" value="Glycosyl_Hydrlase_16"/>
</dbReference>
<dbReference type="Gene3D" id="2.60.40.2030">
    <property type="match status" value="1"/>
</dbReference>
<protein>
    <submittedName>
        <fullName evidence="6">Family 16 glycosylhydrolase</fullName>
    </submittedName>
</protein>
<feature type="domain" description="GH16" evidence="5">
    <location>
        <begin position="146"/>
        <end position="394"/>
    </location>
</feature>